<dbReference type="Pfam" id="PF02709">
    <property type="entry name" value="Glyco_transf_7C"/>
    <property type="match status" value="1"/>
</dbReference>
<organism evidence="4 5">
    <name type="scientific">Sphingobacterium lactis</name>
    <dbReference type="NCBI Taxonomy" id="797291"/>
    <lineage>
        <taxon>Bacteria</taxon>
        <taxon>Pseudomonadati</taxon>
        <taxon>Bacteroidota</taxon>
        <taxon>Sphingobacteriia</taxon>
        <taxon>Sphingobacteriales</taxon>
        <taxon>Sphingobacteriaceae</taxon>
        <taxon>Sphingobacterium</taxon>
    </lineage>
</organism>
<evidence type="ECO:0000256" key="1">
    <source>
        <dbReference type="ARBA" id="ARBA00022679"/>
    </source>
</evidence>
<dbReference type="CDD" id="cd06420">
    <property type="entry name" value="GT2_Chondriotin_Pol_N"/>
    <property type="match status" value="1"/>
</dbReference>
<keyword evidence="1 4" id="KW-0808">Transferase</keyword>
<dbReference type="OrthoDB" id="9801954at2"/>
<accession>A0A1H6C9U8</accession>
<keyword evidence="4" id="KW-0328">Glycosyltransferase</keyword>
<dbReference type="InterPro" id="IPR050834">
    <property type="entry name" value="Glycosyltransf_2"/>
</dbReference>
<keyword evidence="5" id="KW-1185">Reference proteome</keyword>
<dbReference type="InterPro" id="IPR029044">
    <property type="entry name" value="Nucleotide-diphossugar_trans"/>
</dbReference>
<dbReference type="EMBL" id="FNUT01000014">
    <property type="protein sequence ID" value="SEG69740.1"/>
    <property type="molecule type" value="Genomic_DNA"/>
</dbReference>
<dbReference type="RefSeq" id="WP_103907655.1">
    <property type="nucleotide sequence ID" value="NZ_CP049246.1"/>
</dbReference>
<dbReference type="InterPro" id="IPR001173">
    <property type="entry name" value="Glyco_trans_2-like"/>
</dbReference>
<dbReference type="Proteomes" id="UP000236731">
    <property type="component" value="Unassembled WGS sequence"/>
</dbReference>
<dbReference type="PANTHER" id="PTHR43685:SF3">
    <property type="entry name" value="SLR2126 PROTEIN"/>
    <property type="match status" value="1"/>
</dbReference>
<protein>
    <submittedName>
        <fullName evidence="4">N-terminal domain of galactosyltransferase</fullName>
    </submittedName>
</protein>
<dbReference type="Gene3D" id="3.90.550.10">
    <property type="entry name" value="Spore Coat Polysaccharide Biosynthesis Protein SpsA, Chain A"/>
    <property type="match status" value="1"/>
</dbReference>
<dbReference type="SUPFAM" id="SSF53448">
    <property type="entry name" value="Nucleotide-diphospho-sugar transferases"/>
    <property type="match status" value="1"/>
</dbReference>
<dbReference type="InterPro" id="IPR027791">
    <property type="entry name" value="Galactosyl_T_C"/>
</dbReference>
<feature type="domain" description="Galactosyltransferase C-terminal" evidence="3">
    <location>
        <begin position="170"/>
        <end position="226"/>
    </location>
</feature>
<gene>
    <name evidence="4" type="ORF">SAMN05421877_11440</name>
</gene>
<dbReference type="Pfam" id="PF00535">
    <property type="entry name" value="Glycos_transf_2"/>
    <property type="match status" value="1"/>
</dbReference>
<evidence type="ECO:0000259" key="3">
    <source>
        <dbReference type="Pfam" id="PF02709"/>
    </source>
</evidence>
<name>A0A1H6C9U8_9SPHI</name>
<evidence type="ECO:0000313" key="5">
    <source>
        <dbReference type="Proteomes" id="UP000236731"/>
    </source>
</evidence>
<dbReference type="GO" id="GO:0016757">
    <property type="term" value="F:glycosyltransferase activity"/>
    <property type="evidence" value="ECO:0007669"/>
    <property type="project" value="UniProtKB-KW"/>
</dbReference>
<sequence>MNKLDQDSSIDKCTLLVSTYNWPEALELCLESIANQTVIPTEVIIADDGSKDATKAIIEKYNGQLAIKHVWHPDEGFRKCIILNKALHEASTPYIVQIDGDVILDRNFIKDHLQVAEKGCFIRGTRSHIEEDFLPYLFKHKKVDFNFLSKGVKHRFNALRLPMLAGLMIKKKSNSYSVRGCNMGYWLDDFINVNGYNNDLQGWGHEDEELAARFVNMGILKKSVKLRCIQYHIFHPLAARSQENTHEKTIDIVRADGIQRTENGYLQALEEKNA</sequence>
<evidence type="ECO:0000313" key="4">
    <source>
        <dbReference type="EMBL" id="SEG69740.1"/>
    </source>
</evidence>
<proteinExistence type="predicted"/>
<dbReference type="AlphaFoldDB" id="A0A1H6C9U8"/>
<evidence type="ECO:0000259" key="2">
    <source>
        <dbReference type="Pfam" id="PF00535"/>
    </source>
</evidence>
<dbReference type="PANTHER" id="PTHR43685">
    <property type="entry name" value="GLYCOSYLTRANSFERASE"/>
    <property type="match status" value="1"/>
</dbReference>
<reference evidence="5" key="1">
    <citation type="submission" date="2016-10" db="EMBL/GenBank/DDBJ databases">
        <authorList>
            <person name="Varghese N."/>
            <person name="Submissions S."/>
        </authorList>
    </citation>
    <scope>NUCLEOTIDE SEQUENCE [LARGE SCALE GENOMIC DNA]</scope>
    <source>
        <strain evidence="5">DSM 22361</strain>
    </source>
</reference>
<feature type="domain" description="Glycosyltransferase 2-like" evidence="2">
    <location>
        <begin position="15"/>
        <end position="138"/>
    </location>
</feature>